<comment type="caution">
    <text evidence="10">The sequence shown here is derived from an EMBL/GenBank/DDBJ whole genome shotgun (WGS) entry which is preliminary data.</text>
</comment>
<keyword evidence="3 7" id="KW-0812">Transmembrane</keyword>
<evidence type="ECO:0000256" key="6">
    <source>
        <dbReference type="ARBA" id="ARBA00043993"/>
    </source>
</evidence>
<dbReference type="InterPro" id="IPR023298">
    <property type="entry name" value="ATPase_P-typ_TM_dom_sf"/>
</dbReference>
<keyword evidence="5 7" id="KW-0472">Membrane</keyword>
<feature type="domain" description="Integral membrane bound transporter" evidence="9">
    <location>
        <begin position="410"/>
        <end position="534"/>
    </location>
</feature>
<evidence type="ECO:0000256" key="3">
    <source>
        <dbReference type="ARBA" id="ARBA00022692"/>
    </source>
</evidence>
<feature type="transmembrane region" description="Helical" evidence="7">
    <location>
        <begin position="138"/>
        <end position="160"/>
    </location>
</feature>
<evidence type="ECO:0000313" key="10">
    <source>
        <dbReference type="EMBL" id="PZX61391.1"/>
    </source>
</evidence>
<evidence type="ECO:0000256" key="4">
    <source>
        <dbReference type="ARBA" id="ARBA00022989"/>
    </source>
</evidence>
<feature type="transmembrane region" description="Helical" evidence="7">
    <location>
        <begin position="489"/>
        <end position="508"/>
    </location>
</feature>
<proteinExistence type="inferred from homology"/>
<evidence type="ECO:0000256" key="2">
    <source>
        <dbReference type="ARBA" id="ARBA00022475"/>
    </source>
</evidence>
<accession>A0A2W7RMA5</accession>
<feature type="transmembrane region" description="Helical" evidence="7">
    <location>
        <begin position="452"/>
        <end position="483"/>
    </location>
</feature>
<keyword evidence="4 7" id="KW-1133">Transmembrane helix</keyword>
<protein>
    <submittedName>
        <fullName evidence="10">Putative membrane protein (TIGR01666 family)</fullName>
    </submittedName>
</protein>
<feature type="transmembrane region" description="Helical" evidence="7">
    <location>
        <begin position="90"/>
        <end position="109"/>
    </location>
</feature>
<dbReference type="Proteomes" id="UP000249720">
    <property type="component" value="Unassembled WGS sequence"/>
</dbReference>
<dbReference type="InterPro" id="IPR049453">
    <property type="entry name" value="Memb_transporter_dom"/>
</dbReference>
<dbReference type="EMBL" id="QKZV01000007">
    <property type="protein sequence ID" value="PZX61391.1"/>
    <property type="molecule type" value="Genomic_DNA"/>
</dbReference>
<dbReference type="SUPFAM" id="SSF81665">
    <property type="entry name" value="Calcium ATPase, transmembrane domain M"/>
    <property type="match status" value="1"/>
</dbReference>
<evidence type="ECO:0000259" key="9">
    <source>
        <dbReference type="Pfam" id="PF13515"/>
    </source>
</evidence>
<dbReference type="Pfam" id="PF12805">
    <property type="entry name" value="FUSC-like"/>
    <property type="match status" value="1"/>
</dbReference>
<dbReference type="OrthoDB" id="8670769at2"/>
<sequence length="745" mass="83834">MDYGKQFRSFINSYYVGEGVRMTIGILLPSIIAAYFNALPIGINISLGALGIAISDNPGPILHRKNGFFAGSILLFLVAIVVGLSSFIPWLYAIILPILCFIFSIIGVFGTRAASIGVAALLILVLQADHHYKDVENALLISLYIGAGAVWYSILSLALYQLRPYKIVQQSLGEYFETIGKYLKTKGNLFNSTINIENTYSQLLQLQTTALERQNLTAEIIFKTRSFVKESTPISRNLMLAFLDVTDLLDTIMTSHQDYKALHSFKPAQPLLQEYTQCIHQLGNYLEETGIALKGGTSTIKSLAIEQLIQPLRNQYATLHANEISSNSISILISLKQILDSIEAVAARIKTLEKYINNKEKISRKKIKETNPEDFISHQRISIDVILDNLSFQSNIFRHSLRIALAALCAYIIAHFFLLGHSYWLLLTVIVILKPAYNLTKKRNKERLTGTLIGAAVGAALLYFIHADTLLLIILTISMFIAYSFMRTNYIISVVAITVYVLLLYHLLNFNNYRLLITDRVIDTAIGSALAIVFSFILPPVWENTQLNNLLYKAINSCAAYFQALNNVLTGKQPYEKNSIRLLRKESWISASNVSDSFNRMLSEPKHQQIHLPQIHQLVVVLYMANAHLATLNYYASEIKDNLVTPELNELAQHILEHLHNSAAQLQTANSFTNSTNGDKKQNKTFSIYVKINELLNIRNKEIETGQLNSNTRPYLSTLKSITDQYSFLYNISIDMAKITAQLKE</sequence>
<comment type="subcellular location">
    <subcellularLocation>
        <location evidence="1">Cell membrane</location>
        <topology evidence="1">Multi-pass membrane protein</topology>
    </subcellularLocation>
</comment>
<feature type="transmembrane region" description="Helical" evidence="7">
    <location>
        <begin position="66"/>
        <end position="84"/>
    </location>
</feature>
<dbReference type="AlphaFoldDB" id="A0A2W7RMA5"/>
<evidence type="ECO:0000256" key="7">
    <source>
        <dbReference type="SAM" id="Phobius"/>
    </source>
</evidence>
<evidence type="ECO:0000313" key="11">
    <source>
        <dbReference type="Proteomes" id="UP000249720"/>
    </source>
</evidence>
<dbReference type="Pfam" id="PF13515">
    <property type="entry name" value="FUSC_2"/>
    <property type="match status" value="1"/>
</dbReference>
<keyword evidence="11" id="KW-1185">Reference proteome</keyword>
<dbReference type="GO" id="GO:0005886">
    <property type="term" value="C:plasma membrane"/>
    <property type="evidence" value="ECO:0007669"/>
    <property type="project" value="UniProtKB-SubCell"/>
</dbReference>
<dbReference type="PANTHER" id="PTHR30509:SF9">
    <property type="entry name" value="MULTIDRUG RESISTANCE PROTEIN MDTO"/>
    <property type="match status" value="1"/>
</dbReference>
<dbReference type="InterPro" id="IPR032692">
    <property type="entry name" value="YccS_N"/>
</dbReference>
<evidence type="ECO:0000256" key="5">
    <source>
        <dbReference type="ARBA" id="ARBA00023136"/>
    </source>
</evidence>
<organism evidence="10 11">
    <name type="scientific">Hydrotalea sandarakina</name>
    <dbReference type="NCBI Taxonomy" id="1004304"/>
    <lineage>
        <taxon>Bacteria</taxon>
        <taxon>Pseudomonadati</taxon>
        <taxon>Bacteroidota</taxon>
        <taxon>Chitinophagia</taxon>
        <taxon>Chitinophagales</taxon>
        <taxon>Chitinophagaceae</taxon>
        <taxon>Hydrotalea</taxon>
    </lineage>
</organism>
<feature type="domain" description="Integral membrane protein YccS N-terminal" evidence="8">
    <location>
        <begin position="72"/>
        <end position="346"/>
    </location>
</feature>
<evidence type="ECO:0000256" key="1">
    <source>
        <dbReference type="ARBA" id="ARBA00004651"/>
    </source>
</evidence>
<reference evidence="10 11" key="1">
    <citation type="submission" date="2018-06" db="EMBL/GenBank/DDBJ databases">
        <title>Genomic Encyclopedia of Archaeal and Bacterial Type Strains, Phase II (KMG-II): from individual species to whole genera.</title>
        <authorList>
            <person name="Goeker M."/>
        </authorList>
    </citation>
    <scope>NUCLEOTIDE SEQUENCE [LARGE SCALE GENOMIC DNA]</scope>
    <source>
        <strain evidence="10 11">DSM 23241</strain>
    </source>
</reference>
<dbReference type="RefSeq" id="WP_111296246.1">
    <property type="nucleotide sequence ID" value="NZ_QKZV01000007.1"/>
</dbReference>
<dbReference type="PANTHER" id="PTHR30509">
    <property type="entry name" value="P-HYDROXYBENZOIC ACID EFFLUX PUMP SUBUNIT-RELATED"/>
    <property type="match status" value="1"/>
</dbReference>
<gene>
    <name evidence="10" type="ORF">LX80_02121</name>
</gene>
<comment type="similarity">
    <text evidence="6">Belongs to the YccS/YhfK family.</text>
</comment>
<name>A0A2W7RMA5_9BACT</name>
<keyword evidence="2" id="KW-1003">Cell membrane</keyword>
<evidence type="ECO:0000259" key="8">
    <source>
        <dbReference type="Pfam" id="PF12805"/>
    </source>
</evidence>
<feature type="transmembrane region" description="Helical" evidence="7">
    <location>
        <begin position="520"/>
        <end position="542"/>
    </location>
</feature>
<feature type="transmembrane region" description="Helical" evidence="7">
    <location>
        <begin position="32"/>
        <end position="54"/>
    </location>
</feature>